<dbReference type="GO" id="GO:0106274">
    <property type="term" value="F:NAD+-protein-arginine ADP-ribosyltransferase activity"/>
    <property type="evidence" value="ECO:0007669"/>
    <property type="project" value="UniProtKB-EC"/>
</dbReference>
<dbReference type="Proteomes" id="UP000663862">
    <property type="component" value="Unassembled WGS sequence"/>
</dbReference>
<comment type="caution">
    <text evidence="8">The sequence shown here is derived from an EMBL/GenBank/DDBJ whole genome shotgun (WGS) entry which is preliminary data.</text>
</comment>
<protein>
    <recommendedName>
        <fullName evidence="6">NAD(P)(+)--arginine ADP-ribosyltransferase</fullName>
        <ecNumber evidence="6">2.4.2.31</ecNumber>
    </recommendedName>
    <alternativeName>
        <fullName evidence="6">Mono(ADP-ribosyl)transferase</fullName>
    </alternativeName>
</protein>
<evidence type="ECO:0000256" key="6">
    <source>
        <dbReference type="RuleBase" id="RU361228"/>
    </source>
</evidence>
<evidence type="ECO:0000313" key="9">
    <source>
        <dbReference type="Proteomes" id="UP000663862"/>
    </source>
</evidence>
<dbReference type="Pfam" id="PF02825">
    <property type="entry name" value="WWE"/>
    <property type="match status" value="1"/>
</dbReference>
<comment type="similarity">
    <text evidence="1 6">Belongs to the Arg-specific ADP-ribosyltransferase family.</text>
</comment>
<dbReference type="InterPro" id="IPR037197">
    <property type="entry name" value="WWE_dom_sf"/>
</dbReference>
<dbReference type="PROSITE" id="PS50918">
    <property type="entry name" value="WWE"/>
    <property type="match status" value="1"/>
</dbReference>
<keyword evidence="6" id="KW-0520">NAD</keyword>
<evidence type="ECO:0000313" key="8">
    <source>
        <dbReference type="EMBL" id="CAF4617141.1"/>
    </source>
</evidence>
<keyword evidence="3 6" id="KW-0808">Transferase</keyword>
<feature type="non-terminal residue" evidence="8">
    <location>
        <position position="1"/>
    </location>
</feature>
<dbReference type="Pfam" id="PF01129">
    <property type="entry name" value="ART"/>
    <property type="match status" value="1"/>
</dbReference>
<dbReference type="GO" id="GO:0016779">
    <property type="term" value="F:nucleotidyltransferase activity"/>
    <property type="evidence" value="ECO:0007669"/>
    <property type="project" value="UniProtKB-KW"/>
</dbReference>
<feature type="domain" description="WWE" evidence="7">
    <location>
        <begin position="3"/>
        <end position="84"/>
    </location>
</feature>
<sequence>MASASPVSNKSFINVQWVWNASPNPFSKSQNIEWRRYSDVENIIIEKAFTTGETNAILDGYHIDFKHSVQISNDDIHKQRPVKRMACDKDDRILREERFLPNPVAPDRPFGGRYGFISPFIKEVVKDLNLTKKQLPSKDKTVVPMIVEKAASGIIEEGTILYRGAKLSADLIALFKDDCSKDPRPWHSFQAFTSCTRNPSVAENFGNVLFIMKICLAFTVDLTELSKYSYEEEELLFPGVSFTVDIMEFDKKKNKHLIYLTLQQRHD</sequence>
<reference evidence="8" key="1">
    <citation type="submission" date="2021-02" db="EMBL/GenBank/DDBJ databases">
        <authorList>
            <person name="Nowell W R."/>
        </authorList>
    </citation>
    <scope>NUCLEOTIDE SEQUENCE</scope>
</reference>
<dbReference type="InterPro" id="IPR000768">
    <property type="entry name" value="ART"/>
</dbReference>
<dbReference type="Gene3D" id="3.30.720.50">
    <property type="match status" value="1"/>
</dbReference>
<organism evidence="8 9">
    <name type="scientific">Rotaria socialis</name>
    <dbReference type="NCBI Taxonomy" id="392032"/>
    <lineage>
        <taxon>Eukaryota</taxon>
        <taxon>Metazoa</taxon>
        <taxon>Spiralia</taxon>
        <taxon>Gnathifera</taxon>
        <taxon>Rotifera</taxon>
        <taxon>Eurotatoria</taxon>
        <taxon>Bdelloidea</taxon>
        <taxon>Philodinida</taxon>
        <taxon>Philodinidae</taxon>
        <taxon>Rotaria</taxon>
    </lineage>
</organism>
<evidence type="ECO:0000259" key="7">
    <source>
        <dbReference type="PROSITE" id="PS50918"/>
    </source>
</evidence>
<evidence type="ECO:0000256" key="2">
    <source>
        <dbReference type="ARBA" id="ARBA00022676"/>
    </source>
</evidence>
<dbReference type="InterPro" id="IPR004170">
    <property type="entry name" value="WWE_dom"/>
</dbReference>
<comment type="catalytic activity">
    <reaction evidence="5 6">
        <text>L-arginyl-[protein] + NAD(+) = N(omega)-(ADP-D-ribosyl)-L-arginyl-[protein] + nicotinamide + H(+)</text>
        <dbReference type="Rhea" id="RHEA:19149"/>
        <dbReference type="Rhea" id="RHEA-COMP:10532"/>
        <dbReference type="Rhea" id="RHEA-COMP:15087"/>
        <dbReference type="ChEBI" id="CHEBI:15378"/>
        <dbReference type="ChEBI" id="CHEBI:17154"/>
        <dbReference type="ChEBI" id="CHEBI:29965"/>
        <dbReference type="ChEBI" id="CHEBI:57540"/>
        <dbReference type="ChEBI" id="CHEBI:142554"/>
        <dbReference type="EC" id="2.4.2.31"/>
    </reaction>
</comment>
<dbReference type="SUPFAM" id="SSF56399">
    <property type="entry name" value="ADP-ribosylation"/>
    <property type="match status" value="1"/>
</dbReference>
<evidence type="ECO:0000256" key="4">
    <source>
        <dbReference type="ARBA" id="ARBA00022695"/>
    </source>
</evidence>
<evidence type="ECO:0000256" key="5">
    <source>
        <dbReference type="ARBA" id="ARBA00047597"/>
    </source>
</evidence>
<keyword evidence="4" id="KW-0548">Nucleotidyltransferase</keyword>
<accession>A0A821D9U0</accession>
<gene>
    <name evidence="8" type="ORF">TSG867_LOCUS28815</name>
</gene>
<dbReference type="EMBL" id="CAJOBQ010003775">
    <property type="protein sequence ID" value="CAF4617141.1"/>
    <property type="molecule type" value="Genomic_DNA"/>
</dbReference>
<dbReference type="AlphaFoldDB" id="A0A821D9U0"/>
<keyword evidence="6" id="KW-0521">NADP</keyword>
<evidence type="ECO:0000256" key="3">
    <source>
        <dbReference type="ARBA" id="ARBA00022679"/>
    </source>
</evidence>
<evidence type="ECO:0000256" key="1">
    <source>
        <dbReference type="ARBA" id="ARBA00009558"/>
    </source>
</evidence>
<dbReference type="EC" id="2.4.2.31" evidence="6"/>
<name>A0A821D9U0_9BILA</name>
<dbReference type="SUPFAM" id="SSF117839">
    <property type="entry name" value="WWE domain"/>
    <property type="match status" value="1"/>
</dbReference>
<dbReference type="Gene3D" id="3.90.176.10">
    <property type="entry name" value="Toxin ADP-ribosyltransferase, Chain A, domain 1"/>
    <property type="match status" value="1"/>
</dbReference>
<keyword evidence="2 6" id="KW-0328">Glycosyltransferase</keyword>
<proteinExistence type="inferred from homology"/>